<comment type="caution">
    <text evidence="5">The sequence shown here is derived from an EMBL/GenBank/DDBJ whole genome shotgun (WGS) entry which is preliminary data.</text>
</comment>
<evidence type="ECO:0000313" key="5">
    <source>
        <dbReference type="EMBL" id="EAR07938.1"/>
    </source>
</evidence>
<feature type="non-terminal residue" evidence="5">
    <location>
        <position position="827"/>
    </location>
</feature>
<keyword evidence="6" id="KW-1185">Reference proteome</keyword>
<dbReference type="EMBL" id="AAOE01000028">
    <property type="protein sequence ID" value="EAR07938.1"/>
    <property type="molecule type" value="Genomic_DNA"/>
</dbReference>
<dbReference type="GO" id="GO:0000160">
    <property type="term" value="P:phosphorelay signal transduction system"/>
    <property type="evidence" value="ECO:0007669"/>
    <property type="project" value="UniProtKB-KW"/>
</dbReference>
<feature type="region of interest" description="Disordered" evidence="3">
    <location>
        <begin position="684"/>
        <end position="733"/>
    </location>
</feature>
<dbReference type="Proteomes" id="UP000005953">
    <property type="component" value="Unassembled WGS sequence"/>
</dbReference>
<dbReference type="InterPro" id="IPR058661">
    <property type="entry name" value="FimL_2nd"/>
</dbReference>
<protein>
    <submittedName>
        <fullName evidence="5">Still frameshift probable component of chemotactic signal transduction system</fullName>
    </submittedName>
</protein>
<keyword evidence="2" id="KW-0597">Phosphoprotein</keyword>
<reference evidence="5 6" key="1">
    <citation type="submission" date="2006-02" db="EMBL/GenBank/DDBJ databases">
        <authorList>
            <person name="Pinhassi J."/>
            <person name="Pedros-Alio C."/>
            <person name="Ferriera S."/>
            <person name="Johnson J."/>
            <person name="Kravitz S."/>
            <person name="Halpern A."/>
            <person name="Remington K."/>
            <person name="Beeson K."/>
            <person name="Tran B."/>
            <person name="Rogers Y.-H."/>
            <person name="Friedman R."/>
            <person name="Venter J.C."/>
        </authorList>
    </citation>
    <scope>NUCLEOTIDE SEQUENCE [LARGE SCALE GENOMIC DNA]</scope>
    <source>
        <strain evidence="5 6">MED297</strain>
    </source>
</reference>
<dbReference type="GO" id="GO:0004672">
    <property type="term" value="F:protein kinase activity"/>
    <property type="evidence" value="ECO:0007669"/>
    <property type="project" value="UniProtKB-ARBA"/>
</dbReference>
<evidence type="ECO:0000256" key="1">
    <source>
        <dbReference type="ARBA" id="ARBA00023012"/>
    </source>
</evidence>
<dbReference type="InterPro" id="IPR008207">
    <property type="entry name" value="Sig_transdc_His_kin_Hpt_dom"/>
</dbReference>
<dbReference type="PANTHER" id="PTHR43395">
    <property type="entry name" value="SENSOR HISTIDINE KINASE CHEA"/>
    <property type="match status" value="1"/>
</dbReference>
<dbReference type="RefSeq" id="WP_008047940.1">
    <property type="nucleotide sequence ID" value="NZ_CH724154.1"/>
</dbReference>
<evidence type="ECO:0000256" key="2">
    <source>
        <dbReference type="PROSITE-ProRule" id="PRU00110"/>
    </source>
</evidence>
<dbReference type="InterPro" id="IPR036641">
    <property type="entry name" value="HPT_dom_sf"/>
</dbReference>
<accession>A4BIS1</accession>
<feature type="compositionally biased region" description="Acidic residues" evidence="3">
    <location>
        <begin position="696"/>
        <end position="709"/>
    </location>
</feature>
<dbReference type="SUPFAM" id="SSF47226">
    <property type="entry name" value="Histidine-containing phosphotransfer domain, HPT domain"/>
    <property type="match status" value="3"/>
</dbReference>
<evidence type="ECO:0000259" key="4">
    <source>
        <dbReference type="PROSITE" id="PS50894"/>
    </source>
</evidence>
<name>A4BIS1_9GAMM</name>
<feature type="modified residue" description="Phosphohistidine" evidence="2">
    <location>
        <position position="781"/>
    </location>
</feature>
<dbReference type="PROSITE" id="PS50894">
    <property type="entry name" value="HPT"/>
    <property type="match status" value="1"/>
</dbReference>
<keyword evidence="1" id="KW-0902">Two-component regulatory system</keyword>
<dbReference type="InterPro" id="IPR051315">
    <property type="entry name" value="Bact_Chemotaxis_CheA"/>
</dbReference>
<dbReference type="Gene3D" id="1.20.120.160">
    <property type="entry name" value="HPT domain"/>
    <property type="match status" value="2"/>
</dbReference>
<dbReference type="Pfam" id="PF01627">
    <property type="entry name" value="Hpt"/>
    <property type="match status" value="2"/>
</dbReference>
<dbReference type="CDD" id="cd00088">
    <property type="entry name" value="HPT"/>
    <property type="match status" value="1"/>
</dbReference>
<gene>
    <name evidence="5" type="ORF">MED297_04789</name>
</gene>
<feature type="compositionally biased region" description="Acidic residues" evidence="3">
    <location>
        <begin position="580"/>
        <end position="606"/>
    </location>
</feature>
<dbReference type="Pfam" id="PF26379">
    <property type="entry name" value="FimL_2nd"/>
    <property type="match status" value="1"/>
</dbReference>
<dbReference type="AlphaFoldDB" id="A4BIS1"/>
<evidence type="ECO:0000313" key="6">
    <source>
        <dbReference type="Proteomes" id="UP000005953"/>
    </source>
</evidence>
<feature type="region of interest" description="Disordered" evidence="3">
    <location>
        <begin position="564"/>
        <end position="630"/>
    </location>
</feature>
<dbReference type="SMART" id="SM00073">
    <property type="entry name" value="HPT"/>
    <property type="match status" value="1"/>
</dbReference>
<dbReference type="HOGENOM" id="CLU_017911_0_0_6"/>
<organism evidence="5 6">
    <name type="scientific">Reinekea blandensis MED297</name>
    <dbReference type="NCBI Taxonomy" id="314283"/>
    <lineage>
        <taxon>Bacteria</taxon>
        <taxon>Pseudomonadati</taxon>
        <taxon>Pseudomonadota</taxon>
        <taxon>Gammaproteobacteria</taxon>
        <taxon>Oceanospirillales</taxon>
        <taxon>Saccharospirillaceae</taxon>
        <taxon>Reinekea</taxon>
    </lineage>
</organism>
<evidence type="ECO:0000256" key="3">
    <source>
        <dbReference type="SAM" id="MobiDB-lite"/>
    </source>
</evidence>
<dbReference type="STRING" id="314283.MED297_04789"/>
<feature type="domain" description="HPt" evidence="4">
    <location>
        <begin position="734"/>
        <end position="827"/>
    </location>
</feature>
<sequence length="827" mass="91149">MADRRDYVALEWVKGEIDETLKQARYALEAFVDTPDDTTRLDFSLSYIHQVQGTLQMVEFYGAALLAEEMEHLNQAIVDGTVPASSDNLAVLMQAIIQLPSYLDQIGRGQTDMPIVILPILNDLRAARGEKLLSETSLFNPDMGAARRMLGEPDETPFTRSQTTQLIRKLRQMYQLALLGWIKGEQDSNSIEFLAKSVSRVAALTERTHIGALWRALDAFVTAVKAGLVERSPATVKVMRDIDHAFKALLANPLETVKQSPNESQLKNTLFYLAKLGDTGIDRISNIQRNYKLVDALPSDQEVQSQRARLAGPDREAVGNVVTALLEELARLKDALDLMVRTQVKDSQRLSELSAPLQQLCDTMAVVGLANPHRVLSEQMDIIKQAQEKPQIEDDGLLMDIAGALLYVEATLSGIVEDADLSAADGDRNANVSDAHEAVLREARNGIEQVKDAVVEYIGSHFDSQLLNEAPSILSGVRGGLVMVPLYDASRILKAVEEYVQTKLINDRYRPQWQEMDALADALVGVEYYLERLSRDGSAINHDILERAGESLSKLGLQVILTDDSRQNTEESAVTPAAAETDEPLSVDEDVSEPESLELAEPDDSVELPTADVSEDWSDGHSDSSDEFDVDWSVDDASEDDVVIDFSEELSSDSSEEPWDALPVADLDEPDFEDTLAIDQTDFGLTVQADEPLPTDVDDSADSEDDLVEPESTPEVAESLTSDAADQEAESTDDDLIDDDILEIFIEEAGEVLEAIETYFPKYKADANDTEALTEFRRAFHTLKGSGRMVGATIVGETAWAVENMLNRLIDGSIDRSDDLVRVVEEV</sequence>
<dbReference type="PANTHER" id="PTHR43395:SF8">
    <property type="entry name" value="HISTIDINE KINASE"/>
    <property type="match status" value="1"/>
</dbReference>
<proteinExistence type="predicted"/>